<keyword evidence="11" id="KW-1185">Reference proteome</keyword>
<accession>A0AAV1ZFP6</accession>
<keyword evidence="2" id="KW-0479">Metal-binding</keyword>
<sequence>MRKSEIISDLFGSESDSQLFPNYYDLFGRNSVLDSEDGQIVFQPTLPATESTVSQNFCCEYCPKAFSRKRYLLDHLNIHTGKRPHICKFCLKNFTQRASCNRHMKLCHPELVNSNQNNSSKIIKPEN</sequence>
<keyword evidence="7" id="KW-0539">Nucleus</keyword>
<evidence type="ECO:0000256" key="6">
    <source>
        <dbReference type="ARBA" id="ARBA00023125"/>
    </source>
</evidence>
<comment type="subcellular location">
    <subcellularLocation>
        <location evidence="1">Nucleus</location>
    </subcellularLocation>
</comment>
<dbReference type="AlphaFoldDB" id="A0AAV1ZFP6"/>
<evidence type="ECO:0000256" key="2">
    <source>
        <dbReference type="ARBA" id="ARBA00022723"/>
    </source>
</evidence>
<dbReference type="Proteomes" id="UP001497382">
    <property type="component" value="Unassembled WGS sequence"/>
</dbReference>
<evidence type="ECO:0000259" key="9">
    <source>
        <dbReference type="PROSITE" id="PS50157"/>
    </source>
</evidence>
<dbReference type="GO" id="GO:0008270">
    <property type="term" value="F:zinc ion binding"/>
    <property type="evidence" value="ECO:0007669"/>
    <property type="project" value="UniProtKB-KW"/>
</dbReference>
<dbReference type="InterPro" id="IPR013087">
    <property type="entry name" value="Znf_C2H2_type"/>
</dbReference>
<evidence type="ECO:0000256" key="3">
    <source>
        <dbReference type="ARBA" id="ARBA00022737"/>
    </source>
</evidence>
<evidence type="ECO:0000313" key="11">
    <source>
        <dbReference type="Proteomes" id="UP001497382"/>
    </source>
</evidence>
<feature type="domain" description="C2H2-type" evidence="9">
    <location>
        <begin position="57"/>
        <end position="84"/>
    </location>
</feature>
<name>A0AAV1ZFP6_9ARAC</name>
<evidence type="ECO:0000256" key="8">
    <source>
        <dbReference type="PROSITE-ProRule" id="PRU00042"/>
    </source>
</evidence>
<dbReference type="InterPro" id="IPR036236">
    <property type="entry name" value="Znf_C2H2_sf"/>
</dbReference>
<evidence type="ECO:0000256" key="4">
    <source>
        <dbReference type="ARBA" id="ARBA00022771"/>
    </source>
</evidence>
<dbReference type="GO" id="GO:0003677">
    <property type="term" value="F:DNA binding"/>
    <property type="evidence" value="ECO:0007669"/>
    <property type="project" value="UniProtKB-KW"/>
</dbReference>
<keyword evidence="3" id="KW-0677">Repeat</keyword>
<keyword evidence="4 8" id="KW-0863">Zinc-finger</keyword>
<dbReference type="PROSITE" id="PS00028">
    <property type="entry name" value="ZINC_FINGER_C2H2_1"/>
    <property type="match status" value="2"/>
</dbReference>
<keyword evidence="6" id="KW-0238">DNA-binding</keyword>
<dbReference type="PANTHER" id="PTHR16515">
    <property type="entry name" value="PR DOMAIN ZINC FINGER PROTEIN"/>
    <property type="match status" value="1"/>
</dbReference>
<dbReference type="SMART" id="SM00355">
    <property type="entry name" value="ZnF_C2H2"/>
    <property type="match status" value="2"/>
</dbReference>
<evidence type="ECO:0000256" key="1">
    <source>
        <dbReference type="ARBA" id="ARBA00004123"/>
    </source>
</evidence>
<dbReference type="PANTHER" id="PTHR16515:SF49">
    <property type="entry name" value="GASTRULA ZINC FINGER PROTEIN XLCGF49.1-LIKE-RELATED"/>
    <property type="match status" value="1"/>
</dbReference>
<dbReference type="SUPFAM" id="SSF57667">
    <property type="entry name" value="beta-beta-alpha zinc fingers"/>
    <property type="match status" value="1"/>
</dbReference>
<dbReference type="GO" id="GO:0005634">
    <property type="term" value="C:nucleus"/>
    <property type="evidence" value="ECO:0007669"/>
    <property type="project" value="UniProtKB-SubCell"/>
</dbReference>
<keyword evidence="5" id="KW-0862">Zinc</keyword>
<reference evidence="10 11" key="1">
    <citation type="submission" date="2024-04" db="EMBL/GenBank/DDBJ databases">
        <authorList>
            <person name="Rising A."/>
            <person name="Reimegard J."/>
            <person name="Sonavane S."/>
            <person name="Akerstrom W."/>
            <person name="Nylinder S."/>
            <person name="Hedman E."/>
            <person name="Kallberg Y."/>
        </authorList>
    </citation>
    <scope>NUCLEOTIDE SEQUENCE [LARGE SCALE GENOMIC DNA]</scope>
</reference>
<gene>
    <name evidence="10" type="ORF">LARSCL_LOCUS4988</name>
</gene>
<dbReference type="GO" id="GO:0010468">
    <property type="term" value="P:regulation of gene expression"/>
    <property type="evidence" value="ECO:0007669"/>
    <property type="project" value="TreeGrafter"/>
</dbReference>
<dbReference type="FunFam" id="3.30.160.60:FF:000045">
    <property type="entry name" value="ZFP69 zinc finger protein B"/>
    <property type="match status" value="1"/>
</dbReference>
<comment type="caution">
    <text evidence="10">The sequence shown here is derived from an EMBL/GenBank/DDBJ whole genome shotgun (WGS) entry which is preliminary data.</text>
</comment>
<organism evidence="10 11">
    <name type="scientific">Larinioides sclopetarius</name>
    <dbReference type="NCBI Taxonomy" id="280406"/>
    <lineage>
        <taxon>Eukaryota</taxon>
        <taxon>Metazoa</taxon>
        <taxon>Ecdysozoa</taxon>
        <taxon>Arthropoda</taxon>
        <taxon>Chelicerata</taxon>
        <taxon>Arachnida</taxon>
        <taxon>Araneae</taxon>
        <taxon>Araneomorphae</taxon>
        <taxon>Entelegynae</taxon>
        <taxon>Araneoidea</taxon>
        <taxon>Araneidae</taxon>
        <taxon>Larinioides</taxon>
    </lineage>
</organism>
<proteinExistence type="predicted"/>
<dbReference type="InterPro" id="IPR050331">
    <property type="entry name" value="Zinc_finger"/>
</dbReference>
<feature type="domain" description="C2H2-type" evidence="9">
    <location>
        <begin position="85"/>
        <end position="108"/>
    </location>
</feature>
<dbReference type="Gene3D" id="3.30.160.60">
    <property type="entry name" value="Classic Zinc Finger"/>
    <property type="match status" value="2"/>
</dbReference>
<evidence type="ECO:0000256" key="7">
    <source>
        <dbReference type="ARBA" id="ARBA00023242"/>
    </source>
</evidence>
<dbReference type="EMBL" id="CAXIEN010000044">
    <property type="protein sequence ID" value="CAL1269876.1"/>
    <property type="molecule type" value="Genomic_DNA"/>
</dbReference>
<evidence type="ECO:0000256" key="5">
    <source>
        <dbReference type="ARBA" id="ARBA00022833"/>
    </source>
</evidence>
<evidence type="ECO:0000313" key="10">
    <source>
        <dbReference type="EMBL" id="CAL1269876.1"/>
    </source>
</evidence>
<protein>
    <recommendedName>
        <fullName evidence="9">C2H2-type domain-containing protein</fullName>
    </recommendedName>
</protein>
<dbReference type="PROSITE" id="PS50157">
    <property type="entry name" value="ZINC_FINGER_C2H2_2"/>
    <property type="match status" value="2"/>
</dbReference>